<dbReference type="Proteomes" id="UP000007076">
    <property type="component" value="Chromosome"/>
</dbReference>
<sequence>MKWVVRWGAVTVIAVVVAGGYAFGVFDESAPGRGCRGSGDRVRGLEAAVTALGLPAGAAPDVPEQAGNGGGAGRSGPVTESGCFDDHSGIPWVYAGGAYSGPGPRERIREHYRGAAVAAGWRYEPAADEPDGGLCFTRTVDGHPSLLTVSFAGYAPDSGGYRVEAGHSADDSAARCHVPTITRY</sequence>
<proteinExistence type="predicted"/>
<dbReference type="KEGG" id="ksk:KSE_09420"/>
<gene>
    <name evidence="2" type="ordered locus">KSE_09420</name>
</gene>
<evidence type="ECO:0000313" key="2">
    <source>
        <dbReference type="EMBL" id="BAJ26779.1"/>
    </source>
</evidence>
<reference evidence="2 3" key="1">
    <citation type="journal article" date="2010" name="DNA Res.">
        <title>Genome sequence of Kitasatospora setae NBRC 14216T: an evolutionary snapshot of the family Streptomycetaceae.</title>
        <authorList>
            <person name="Ichikawa N."/>
            <person name="Oguchi A."/>
            <person name="Ikeda H."/>
            <person name="Ishikawa J."/>
            <person name="Kitani S."/>
            <person name="Watanabe Y."/>
            <person name="Nakamura S."/>
            <person name="Katano Y."/>
            <person name="Kishi E."/>
            <person name="Sasagawa M."/>
            <person name="Ankai A."/>
            <person name="Fukui S."/>
            <person name="Hashimoto Y."/>
            <person name="Kamata S."/>
            <person name="Otoguro M."/>
            <person name="Tanikawa S."/>
            <person name="Nihira T."/>
            <person name="Horinouchi S."/>
            <person name="Ohnishi Y."/>
            <person name="Hayakawa M."/>
            <person name="Kuzuyama T."/>
            <person name="Arisawa A."/>
            <person name="Nomoto F."/>
            <person name="Miura H."/>
            <person name="Takahashi Y."/>
            <person name="Fujita N."/>
        </authorList>
    </citation>
    <scope>NUCLEOTIDE SEQUENCE [LARGE SCALE GENOMIC DNA]</scope>
    <source>
        <strain evidence="3">ATCC 33774 / DSM 43861 / JCM 3304 / KCC A-0304 / NBRC 14216 / KM-6054</strain>
    </source>
</reference>
<name>E4N6E8_KITSK</name>
<protein>
    <submittedName>
        <fullName evidence="2">Uncharacterized protein</fullName>
    </submittedName>
</protein>
<feature type="region of interest" description="Disordered" evidence="1">
    <location>
        <begin position="56"/>
        <end position="80"/>
    </location>
</feature>
<evidence type="ECO:0000256" key="1">
    <source>
        <dbReference type="SAM" id="MobiDB-lite"/>
    </source>
</evidence>
<keyword evidence="3" id="KW-1185">Reference proteome</keyword>
<dbReference type="RefSeq" id="WP_014134098.1">
    <property type="nucleotide sequence ID" value="NC_016109.1"/>
</dbReference>
<organism evidence="2 3">
    <name type="scientific">Kitasatospora setae (strain ATCC 33774 / DSM 43861 / JCM 3304 / KCC A-0304 / NBRC 14216 / KM-6054)</name>
    <name type="common">Streptomyces setae</name>
    <dbReference type="NCBI Taxonomy" id="452652"/>
    <lineage>
        <taxon>Bacteria</taxon>
        <taxon>Bacillati</taxon>
        <taxon>Actinomycetota</taxon>
        <taxon>Actinomycetes</taxon>
        <taxon>Kitasatosporales</taxon>
        <taxon>Streptomycetaceae</taxon>
        <taxon>Kitasatospora</taxon>
    </lineage>
</organism>
<dbReference type="EMBL" id="AP010968">
    <property type="protein sequence ID" value="BAJ26779.1"/>
    <property type="molecule type" value="Genomic_DNA"/>
</dbReference>
<dbReference type="AlphaFoldDB" id="E4N6E8"/>
<accession>E4N6E8</accession>
<dbReference type="HOGENOM" id="CLU_1466364_0_0_11"/>
<evidence type="ECO:0000313" key="3">
    <source>
        <dbReference type="Proteomes" id="UP000007076"/>
    </source>
</evidence>
<dbReference type="PATRIC" id="fig|452652.3.peg.933"/>